<reference evidence="2" key="2">
    <citation type="journal article" date="2024" name="Plant">
        <title>Genomic evolution and insights into agronomic trait innovations of Sesamum species.</title>
        <authorList>
            <person name="Miao H."/>
            <person name="Wang L."/>
            <person name="Qu L."/>
            <person name="Liu H."/>
            <person name="Sun Y."/>
            <person name="Le M."/>
            <person name="Wang Q."/>
            <person name="Wei S."/>
            <person name="Zheng Y."/>
            <person name="Lin W."/>
            <person name="Duan Y."/>
            <person name="Cao H."/>
            <person name="Xiong S."/>
            <person name="Wang X."/>
            <person name="Wei L."/>
            <person name="Li C."/>
            <person name="Ma Q."/>
            <person name="Ju M."/>
            <person name="Zhao R."/>
            <person name="Li G."/>
            <person name="Mu C."/>
            <person name="Tian Q."/>
            <person name="Mei H."/>
            <person name="Zhang T."/>
            <person name="Gao T."/>
            <person name="Zhang H."/>
        </authorList>
    </citation>
    <scope>NUCLEOTIDE SEQUENCE</scope>
    <source>
        <strain evidence="2">G02</strain>
    </source>
</reference>
<proteinExistence type="predicted"/>
<accession>A0AAW2V3G4</accession>
<evidence type="ECO:0000256" key="1">
    <source>
        <dbReference type="SAM" id="MobiDB-lite"/>
    </source>
</evidence>
<sequence>MEDPSNTANKQKIVDTSSNTQALQVVTAMPPTTTSVGSSPAILVQTPQLPRVELSTAFGSCSVNNLGGDSGTSAALAPARVTTPSDVEVSEEQTKRDIHVPPPADRKAAPPLPQDVPPKWLALLNVSNKVCRTCNTR</sequence>
<feature type="region of interest" description="Disordered" evidence="1">
    <location>
        <begin position="82"/>
        <end position="117"/>
    </location>
</feature>
<gene>
    <name evidence="2" type="ORF">Sradi_0880100</name>
</gene>
<organism evidence="2">
    <name type="scientific">Sesamum radiatum</name>
    <name type="common">Black benniseed</name>
    <dbReference type="NCBI Taxonomy" id="300843"/>
    <lineage>
        <taxon>Eukaryota</taxon>
        <taxon>Viridiplantae</taxon>
        <taxon>Streptophyta</taxon>
        <taxon>Embryophyta</taxon>
        <taxon>Tracheophyta</taxon>
        <taxon>Spermatophyta</taxon>
        <taxon>Magnoliopsida</taxon>
        <taxon>eudicotyledons</taxon>
        <taxon>Gunneridae</taxon>
        <taxon>Pentapetalae</taxon>
        <taxon>asterids</taxon>
        <taxon>lamiids</taxon>
        <taxon>Lamiales</taxon>
        <taxon>Pedaliaceae</taxon>
        <taxon>Sesamum</taxon>
    </lineage>
</organism>
<comment type="caution">
    <text evidence="2">The sequence shown here is derived from an EMBL/GenBank/DDBJ whole genome shotgun (WGS) entry which is preliminary data.</text>
</comment>
<evidence type="ECO:0000313" key="2">
    <source>
        <dbReference type="EMBL" id="KAL0423453.1"/>
    </source>
</evidence>
<name>A0AAW2V3G4_SESRA</name>
<dbReference type="EMBL" id="JACGWJ010000004">
    <property type="protein sequence ID" value="KAL0423453.1"/>
    <property type="molecule type" value="Genomic_DNA"/>
</dbReference>
<dbReference type="AlphaFoldDB" id="A0AAW2V3G4"/>
<protein>
    <submittedName>
        <fullName evidence="2">Uncharacterized protein</fullName>
    </submittedName>
</protein>
<reference evidence="2" key="1">
    <citation type="submission" date="2020-06" db="EMBL/GenBank/DDBJ databases">
        <authorList>
            <person name="Li T."/>
            <person name="Hu X."/>
            <person name="Zhang T."/>
            <person name="Song X."/>
            <person name="Zhang H."/>
            <person name="Dai N."/>
            <person name="Sheng W."/>
            <person name="Hou X."/>
            <person name="Wei L."/>
        </authorList>
    </citation>
    <scope>NUCLEOTIDE SEQUENCE</scope>
    <source>
        <strain evidence="2">G02</strain>
        <tissue evidence="2">Leaf</tissue>
    </source>
</reference>
<feature type="compositionally biased region" description="Basic and acidic residues" evidence="1">
    <location>
        <begin position="92"/>
        <end position="108"/>
    </location>
</feature>